<dbReference type="EMBL" id="GGEC01080142">
    <property type="protein sequence ID" value="MBX60626.1"/>
    <property type="molecule type" value="Transcribed_RNA"/>
</dbReference>
<accession>A0A2P2Q0V3</accession>
<sequence>MVAQPKPSAVTP</sequence>
<evidence type="ECO:0000313" key="1">
    <source>
        <dbReference type="EMBL" id="MBX60626.1"/>
    </source>
</evidence>
<proteinExistence type="predicted"/>
<protein>
    <submittedName>
        <fullName evidence="1">Uncharacterized protein</fullName>
    </submittedName>
</protein>
<organism evidence="1">
    <name type="scientific">Rhizophora mucronata</name>
    <name type="common">Asiatic mangrove</name>
    <dbReference type="NCBI Taxonomy" id="61149"/>
    <lineage>
        <taxon>Eukaryota</taxon>
        <taxon>Viridiplantae</taxon>
        <taxon>Streptophyta</taxon>
        <taxon>Embryophyta</taxon>
        <taxon>Tracheophyta</taxon>
        <taxon>Spermatophyta</taxon>
        <taxon>Magnoliopsida</taxon>
        <taxon>eudicotyledons</taxon>
        <taxon>Gunneridae</taxon>
        <taxon>Pentapetalae</taxon>
        <taxon>rosids</taxon>
        <taxon>fabids</taxon>
        <taxon>Malpighiales</taxon>
        <taxon>Rhizophoraceae</taxon>
        <taxon>Rhizophora</taxon>
    </lineage>
</organism>
<name>A0A2P2Q0V3_RHIMU</name>
<reference evidence="1" key="1">
    <citation type="submission" date="2018-02" db="EMBL/GenBank/DDBJ databases">
        <title>Rhizophora mucronata_Transcriptome.</title>
        <authorList>
            <person name="Meera S.P."/>
            <person name="Sreeshan A."/>
            <person name="Augustine A."/>
        </authorList>
    </citation>
    <scope>NUCLEOTIDE SEQUENCE</scope>
    <source>
        <tissue evidence="1">Leaf</tissue>
    </source>
</reference>